<dbReference type="InterPro" id="IPR035906">
    <property type="entry name" value="MetI-like_sf"/>
</dbReference>
<evidence type="ECO:0000256" key="1">
    <source>
        <dbReference type="ARBA" id="ARBA00004429"/>
    </source>
</evidence>
<accession>A0A8J2Z1B4</accession>
<keyword evidence="4" id="KW-1003">Cell membrane</keyword>
<keyword evidence="6 8" id="KW-1133">Transmembrane helix</keyword>
<dbReference type="GO" id="GO:0043190">
    <property type="term" value="C:ATP-binding cassette (ABC) transporter complex"/>
    <property type="evidence" value="ECO:0007669"/>
    <property type="project" value="InterPro"/>
</dbReference>
<dbReference type="SUPFAM" id="SSF161098">
    <property type="entry name" value="MetI-like"/>
    <property type="match status" value="1"/>
</dbReference>
<evidence type="ECO:0000259" key="9">
    <source>
        <dbReference type="PROSITE" id="PS50928"/>
    </source>
</evidence>
<protein>
    <submittedName>
        <fullName evidence="10">ABC transporter permease</fullName>
    </submittedName>
</protein>
<evidence type="ECO:0000256" key="3">
    <source>
        <dbReference type="ARBA" id="ARBA00022448"/>
    </source>
</evidence>
<evidence type="ECO:0000256" key="8">
    <source>
        <dbReference type="RuleBase" id="RU363032"/>
    </source>
</evidence>
<feature type="transmembrane region" description="Helical" evidence="8">
    <location>
        <begin position="90"/>
        <end position="109"/>
    </location>
</feature>
<organism evidence="10 11">
    <name type="scientific">Aliidongia dinghuensis</name>
    <dbReference type="NCBI Taxonomy" id="1867774"/>
    <lineage>
        <taxon>Bacteria</taxon>
        <taxon>Pseudomonadati</taxon>
        <taxon>Pseudomonadota</taxon>
        <taxon>Alphaproteobacteria</taxon>
        <taxon>Rhodospirillales</taxon>
        <taxon>Dongiaceae</taxon>
        <taxon>Aliidongia</taxon>
    </lineage>
</organism>
<sequence length="222" mass="24171">MTYRFDFGVLLPFWEQFLRGCGLTILLATCSIVIGLAIGIVTALAKGSLFRSVRLIATSYVELIRNTPFLVQVFFIYFGLPTLGLALKPWSAAILALSVNCGAFAAEVIRGGIDAIPKGQYEAGAALGLKPLQVFRYIVLKPALRIIFPALSGQFVLALLTTSIVSSISAEELTAVAQSLDTMTFRSFEIYIVATALYLAMSLMFATIFKLVNRACFSYLVK</sequence>
<keyword evidence="11" id="KW-1185">Reference proteome</keyword>
<evidence type="ECO:0000256" key="7">
    <source>
        <dbReference type="ARBA" id="ARBA00023136"/>
    </source>
</evidence>
<dbReference type="PANTHER" id="PTHR30614">
    <property type="entry name" value="MEMBRANE COMPONENT OF AMINO ACID ABC TRANSPORTER"/>
    <property type="match status" value="1"/>
</dbReference>
<dbReference type="EMBL" id="BMJQ01000035">
    <property type="protein sequence ID" value="GGF50796.1"/>
    <property type="molecule type" value="Genomic_DNA"/>
</dbReference>
<dbReference type="InterPro" id="IPR043429">
    <property type="entry name" value="ArtM/GltK/GlnP/TcyL/YhdX-like"/>
</dbReference>
<dbReference type="InterPro" id="IPR000515">
    <property type="entry name" value="MetI-like"/>
</dbReference>
<evidence type="ECO:0000256" key="5">
    <source>
        <dbReference type="ARBA" id="ARBA00022692"/>
    </source>
</evidence>
<dbReference type="GO" id="GO:0022857">
    <property type="term" value="F:transmembrane transporter activity"/>
    <property type="evidence" value="ECO:0007669"/>
    <property type="project" value="InterPro"/>
</dbReference>
<comment type="subcellular location">
    <subcellularLocation>
        <location evidence="1">Cell inner membrane</location>
        <topology evidence="1">Multi-pass membrane protein</topology>
    </subcellularLocation>
    <subcellularLocation>
        <location evidence="8">Cell membrane</location>
        <topology evidence="8">Multi-pass membrane protein</topology>
    </subcellularLocation>
</comment>
<dbReference type="GO" id="GO:0006865">
    <property type="term" value="P:amino acid transport"/>
    <property type="evidence" value="ECO:0007669"/>
    <property type="project" value="TreeGrafter"/>
</dbReference>
<keyword evidence="7 8" id="KW-0472">Membrane</keyword>
<dbReference type="NCBIfam" id="TIGR01726">
    <property type="entry name" value="HEQRo_perm_3TM"/>
    <property type="match status" value="1"/>
</dbReference>
<comment type="caution">
    <text evidence="10">The sequence shown here is derived from an EMBL/GenBank/DDBJ whole genome shotgun (WGS) entry which is preliminary data.</text>
</comment>
<comment type="similarity">
    <text evidence="2">Belongs to the binding-protein-dependent transport system permease family. HisMQ subfamily.</text>
</comment>
<name>A0A8J2Z1B4_9PROT</name>
<dbReference type="RefSeq" id="WP_189052526.1">
    <property type="nucleotide sequence ID" value="NZ_BMJQ01000035.1"/>
</dbReference>
<dbReference type="Pfam" id="PF00528">
    <property type="entry name" value="BPD_transp_1"/>
    <property type="match status" value="1"/>
</dbReference>
<keyword evidence="5 8" id="KW-0812">Transmembrane</keyword>
<feature type="transmembrane region" description="Helical" evidence="8">
    <location>
        <begin position="190"/>
        <end position="212"/>
    </location>
</feature>
<feature type="transmembrane region" description="Helical" evidence="8">
    <location>
        <begin position="17"/>
        <end position="45"/>
    </location>
</feature>
<keyword evidence="3 8" id="KW-0813">Transport</keyword>
<dbReference type="InterPro" id="IPR010065">
    <property type="entry name" value="AA_ABC_transptr_permease_3TM"/>
</dbReference>
<dbReference type="CDD" id="cd06261">
    <property type="entry name" value="TM_PBP2"/>
    <property type="match status" value="1"/>
</dbReference>
<dbReference type="PROSITE" id="PS50928">
    <property type="entry name" value="ABC_TM1"/>
    <property type="match status" value="1"/>
</dbReference>
<evidence type="ECO:0000256" key="4">
    <source>
        <dbReference type="ARBA" id="ARBA00022475"/>
    </source>
</evidence>
<feature type="domain" description="ABC transmembrane type-1" evidence="9">
    <location>
        <begin position="21"/>
        <end position="209"/>
    </location>
</feature>
<reference evidence="10" key="1">
    <citation type="journal article" date="2014" name="Int. J. Syst. Evol. Microbiol.">
        <title>Complete genome sequence of Corynebacterium casei LMG S-19264T (=DSM 44701T), isolated from a smear-ripened cheese.</title>
        <authorList>
            <consortium name="US DOE Joint Genome Institute (JGI-PGF)"/>
            <person name="Walter F."/>
            <person name="Albersmeier A."/>
            <person name="Kalinowski J."/>
            <person name="Ruckert C."/>
        </authorList>
    </citation>
    <scope>NUCLEOTIDE SEQUENCE</scope>
    <source>
        <strain evidence="10">CGMCC 1.15725</strain>
    </source>
</reference>
<feature type="transmembrane region" description="Helical" evidence="8">
    <location>
        <begin position="146"/>
        <end position="170"/>
    </location>
</feature>
<dbReference type="Proteomes" id="UP000646365">
    <property type="component" value="Unassembled WGS sequence"/>
</dbReference>
<evidence type="ECO:0000256" key="2">
    <source>
        <dbReference type="ARBA" id="ARBA00010072"/>
    </source>
</evidence>
<evidence type="ECO:0000313" key="11">
    <source>
        <dbReference type="Proteomes" id="UP000646365"/>
    </source>
</evidence>
<evidence type="ECO:0000313" key="10">
    <source>
        <dbReference type="EMBL" id="GGF50796.1"/>
    </source>
</evidence>
<dbReference type="Gene3D" id="1.10.3720.10">
    <property type="entry name" value="MetI-like"/>
    <property type="match status" value="1"/>
</dbReference>
<dbReference type="PANTHER" id="PTHR30614:SF35">
    <property type="entry name" value="ABC TRANSPORTER PERMEASE PROTEIN"/>
    <property type="match status" value="1"/>
</dbReference>
<reference evidence="10" key="2">
    <citation type="submission" date="2020-09" db="EMBL/GenBank/DDBJ databases">
        <authorList>
            <person name="Sun Q."/>
            <person name="Zhou Y."/>
        </authorList>
    </citation>
    <scope>NUCLEOTIDE SEQUENCE</scope>
    <source>
        <strain evidence="10">CGMCC 1.15725</strain>
    </source>
</reference>
<feature type="transmembrane region" description="Helical" evidence="8">
    <location>
        <begin position="66"/>
        <end position="84"/>
    </location>
</feature>
<evidence type="ECO:0000256" key="6">
    <source>
        <dbReference type="ARBA" id="ARBA00022989"/>
    </source>
</evidence>
<gene>
    <name evidence="10" type="ORF">GCM10011611_66550</name>
</gene>
<proteinExistence type="inferred from homology"/>
<dbReference type="AlphaFoldDB" id="A0A8J2Z1B4"/>